<accession>A0A557SY24</accession>
<dbReference type="Proteomes" id="UP000315289">
    <property type="component" value="Unassembled WGS sequence"/>
</dbReference>
<evidence type="ECO:0000313" key="2">
    <source>
        <dbReference type="Proteomes" id="UP000315289"/>
    </source>
</evidence>
<gene>
    <name evidence="1" type="ORF">NARC_30225</name>
</gene>
<sequence length="43" mass="5169">MSVISYRLVNNLAEFILIKSFVIFHEKQYPISKISDYRYSLNK</sequence>
<name>A0A557SY24_9ARCH</name>
<dbReference type="EMBL" id="VOAH01000003">
    <property type="protein sequence ID" value="TVP41510.1"/>
    <property type="molecule type" value="Genomic_DNA"/>
</dbReference>
<keyword evidence="2" id="KW-1185">Reference proteome</keyword>
<comment type="caution">
    <text evidence="1">The sequence shown here is derived from an EMBL/GenBank/DDBJ whole genome shotgun (WGS) entry which is preliminary data.</text>
</comment>
<reference evidence="1 2" key="1">
    <citation type="journal article" date="2019" name="Front. Microbiol.">
        <title>Ammonia Oxidation by the Arctic Terrestrial Thaumarchaeote Candidatus Nitrosocosmicus arcticus Is Stimulated by Increasing Temperatures.</title>
        <authorList>
            <person name="Alves R.J.E."/>
            <person name="Kerou M."/>
            <person name="Zappe A."/>
            <person name="Bittner R."/>
            <person name="Abby S.S."/>
            <person name="Schmidt H.A."/>
            <person name="Pfeifer K."/>
            <person name="Schleper C."/>
        </authorList>
    </citation>
    <scope>NUCLEOTIDE SEQUENCE [LARGE SCALE GENOMIC DNA]</scope>
    <source>
        <strain evidence="1 2">Kfb</strain>
    </source>
</reference>
<evidence type="ECO:0000313" key="1">
    <source>
        <dbReference type="EMBL" id="TVP41510.1"/>
    </source>
</evidence>
<protein>
    <submittedName>
        <fullName evidence="1">Uncharacterized protein</fullName>
    </submittedName>
</protein>
<dbReference type="AlphaFoldDB" id="A0A557SY24"/>
<proteinExistence type="predicted"/>
<organism evidence="1 2">
    <name type="scientific">Candidatus Nitrosocosmicus arcticus</name>
    <dbReference type="NCBI Taxonomy" id="2035267"/>
    <lineage>
        <taxon>Archaea</taxon>
        <taxon>Nitrososphaerota</taxon>
        <taxon>Nitrososphaeria</taxon>
        <taxon>Nitrososphaerales</taxon>
        <taxon>Nitrososphaeraceae</taxon>
        <taxon>Candidatus Nitrosocosmicus</taxon>
    </lineage>
</organism>